<sequence>RPGDNKLRLSYWGGFSWVFGIATGSMSSLRALAAESCLAGMAPAPHLSSLFRRGDRAEGKEKIPQFGWPRGGELGLGE</sequence>
<name>K0R2C5_THAOC</name>
<proteinExistence type="predicted"/>
<gene>
    <name evidence="1" type="ORF">THAOC_35144</name>
</gene>
<reference evidence="1 2" key="1">
    <citation type="journal article" date="2012" name="Genome Biol.">
        <title>Genome and low-iron response of an oceanic diatom adapted to chronic iron limitation.</title>
        <authorList>
            <person name="Lommer M."/>
            <person name="Specht M."/>
            <person name="Roy A.S."/>
            <person name="Kraemer L."/>
            <person name="Andreson R."/>
            <person name="Gutowska M.A."/>
            <person name="Wolf J."/>
            <person name="Bergner S.V."/>
            <person name="Schilhabel M.B."/>
            <person name="Klostermeier U.C."/>
            <person name="Beiko R.G."/>
            <person name="Rosenstiel P."/>
            <person name="Hippler M."/>
            <person name="Laroche J."/>
        </authorList>
    </citation>
    <scope>NUCLEOTIDE SEQUENCE [LARGE SCALE GENOMIC DNA]</scope>
    <source>
        <strain evidence="1 2">CCMP1005</strain>
    </source>
</reference>
<feature type="non-terminal residue" evidence="1">
    <location>
        <position position="1"/>
    </location>
</feature>
<organism evidence="1 2">
    <name type="scientific">Thalassiosira oceanica</name>
    <name type="common">Marine diatom</name>
    <dbReference type="NCBI Taxonomy" id="159749"/>
    <lineage>
        <taxon>Eukaryota</taxon>
        <taxon>Sar</taxon>
        <taxon>Stramenopiles</taxon>
        <taxon>Ochrophyta</taxon>
        <taxon>Bacillariophyta</taxon>
        <taxon>Coscinodiscophyceae</taxon>
        <taxon>Thalassiosirophycidae</taxon>
        <taxon>Thalassiosirales</taxon>
        <taxon>Thalassiosiraceae</taxon>
        <taxon>Thalassiosira</taxon>
    </lineage>
</organism>
<accession>K0R2C5</accession>
<keyword evidence="2" id="KW-1185">Reference proteome</keyword>
<evidence type="ECO:0000313" key="1">
    <source>
        <dbReference type="EMBL" id="EJK46200.1"/>
    </source>
</evidence>
<dbReference type="Proteomes" id="UP000266841">
    <property type="component" value="Unassembled WGS sequence"/>
</dbReference>
<protein>
    <submittedName>
        <fullName evidence="1">Uncharacterized protein</fullName>
    </submittedName>
</protein>
<evidence type="ECO:0000313" key="2">
    <source>
        <dbReference type="Proteomes" id="UP000266841"/>
    </source>
</evidence>
<comment type="caution">
    <text evidence="1">The sequence shown here is derived from an EMBL/GenBank/DDBJ whole genome shotgun (WGS) entry which is preliminary data.</text>
</comment>
<dbReference type="AlphaFoldDB" id="K0R2C5"/>
<dbReference type="EMBL" id="AGNL01047906">
    <property type="protein sequence ID" value="EJK46200.1"/>
    <property type="molecule type" value="Genomic_DNA"/>
</dbReference>